<evidence type="ECO:0000313" key="2">
    <source>
        <dbReference type="EMBL" id="PKZ62960.1"/>
    </source>
</evidence>
<organism evidence="2 3">
    <name type="scientific">Gordonia terrae</name>
    <dbReference type="NCBI Taxonomy" id="2055"/>
    <lineage>
        <taxon>Bacteria</taxon>
        <taxon>Bacillati</taxon>
        <taxon>Actinomycetota</taxon>
        <taxon>Actinomycetes</taxon>
        <taxon>Mycobacteriales</taxon>
        <taxon>Gordoniaceae</taxon>
        <taxon>Gordonia</taxon>
    </lineage>
</organism>
<accession>A0A2I1R1E6</accession>
<comment type="caution">
    <text evidence="2">The sequence shown here is derived from an EMBL/GenBank/DDBJ whole genome shotgun (WGS) entry which is preliminary data.</text>
</comment>
<feature type="compositionally biased region" description="Polar residues" evidence="1">
    <location>
        <begin position="18"/>
        <end position="27"/>
    </location>
</feature>
<feature type="region of interest" description="Disordered" evidence="1">
    <location>
        <begin position="1"/>
        <end position="60"/>
    </location>
</feature>
<feature type="compositionally biased region" description="Basic and acidic residues" evidence="1">
    <location>
        <begin position="29"/>
        <end position="39"/>
    </location>
</feature>
<sequence>MIEPRMFPIAANAPRTASLLNKPSMTSAADHERGHHLGEGDDEQPHEERDRGGDDEHGQP</sequence>
<proteinExistence type="predicted"/>
<dbReference type="EMBL" id="PKJC01000037">
    <property type="protein sequence ID" value="PKZ62960.1"/>
    <property type="molecule type" value="Genomic_DNA"/>
</dbReference>
<protein>
    <submittedName>
        <fullName evidence="2">Uncharacterized protein</fullName>
    </submittedName>
</protein>
<gene>
    <name evidence="2" type="ORF">CYJ73_24385</name>
</gene>
<feature type="compositionally biased region" description="Basic and acidic residues" evidence="1">
    <location>
        <begin position="46"/>
        <end position="60"/>
    </location>
</feature>
<name>A0A2I1R1E6_9ACTN</name>
<dbReference type="AlphaFoldDB" id="A0A2I1R1E6"/>
<evidence type="ECO:0000256" key="1">
    <source>
        <dbReference type="SAM" id="MobiDB-lite"/>
    </source>
</evidence>
<evidence type="ECO:0000313" key="3">
    <source>
        <dbReference type="Proteomes" id="UP000234662"/>
    </source>
</evidence>
<reference evidence="2 3" key="1">
    <citation type="submission" date="2017-12" db="EMBL/GenBank/DDBJ databases">
        <title>Phylogenetic diversity of female urinary microbiome.</title>
        <authorList>
            <person name="Thomas-White K."/>
            <person name="Wolfe A.J."/>
        </authorList>
    </citation>
    <scope>NUCLEOTIDE SEQUENCE [LARGE SCALE GENOMIC DNA]</scope>
    <source>
        <strain evidence="2 3">UMB0777</strain>
    </source>
</reference>
<dbReference type="Proteomes" id="UP000234662">
    <property type="component" value="Unassembled WGS sequence"/>
</dbReference>